<dbReference type="GO" id="GO:0005886">
    <property type="term" value="C:plasma membrane"/>
    <property type="evidence" value="ECO:0007669"/>
    <property type="project" value="UniProtKB-SubCell"/>
</dbReference>
<dbReference type="Pfam" id="PF21088">
    <property type="entry name" value="MS_channel_1st"/>
    <property type="match status" value="1"/>
</dbReference>
<comment type="subcellular location">
    <subcellularLocation>
        <location evidence="1">Cell membrane</location>
        <topology evidence="1">Multi-pass membrane protein</topology>
    </subcellularLocation>
</comment>
<dbReference type="InterPro" id="IPR011014">
    <property type="entry name" value="MscS_channel_TM-2"/>
</dbReference>
<dbReference type="SUPFAM" id="SSF50182">
    <property type="entry name" value="Sm-like ribonucleoproteins"/>
    <property type="match status" value="1"/>
</dbReference>
<evidence type="ECO:0000256" key="4">
    <source>
        <dbReference type="ARBA" id="ARBA00022692"/>
    </source>
</evidence>
<dbReference type="PANTHER" id="PTHR30221">
    <property type="entry name" value="SMALL-CONDUCTANCE MECHANOSENSITIVE CHANNEL"/>
    <property type="match status" value="1"/>
</dbReference>
<evidence type="ECO:0000259" key="9">
    <source>
        <dbReference type="Pfam" id="PF21088"/>
    </source>
</evidence>
<feature type="domain" description="Mechanosensitive ion channel transmembrane helices 2/3" evidence="9">
    <location>
        <begin position="57"/>
        <end position="97"/>
    </location>
</feature>
<keyword evidence="4 7" id="KW-0812">Transmembrane</keyword>
<evidence type="ECO:0000313" key="10">
    <source>
        <dbReference type="EMBL" id="KKM85404.1"/>
    </source>
</evidence>
<dbReference type="AlphaFoldDB" id="A0A0F9KSY6"/>
<feature type="transmembrane region" description="Helical" evidence="7">
    <location>
        <begin position="77"/>
        <end position="96"/>
    </location>
</feature>
<dbReference type="InterPro" id="IPR010920">
    <property type="entry name" value="LSM_dom_sf"/>
</dbReference>
<evidence type="ECO:0000259" key="8">
    <source>
        <dbReference type="Pfam" id="PF00924"/>
    </source>
</evidence>
<dbReference type="GO" id="GO:0008381">
    <property type="term" value="F:mechanosensitive monoatomic ion channel activity"/>
    <property type="evidence" value="ECO:0007669"/>
    <property type="project" value="InterPro"/>
</dbReference>
<reference evidence="10" key="1">
    <citation type="journal article" date="2015" name="Nature">
        <title>Complex archaea that bridge the gap between prokaryotes and eukaryotes.</title>
        <authorList>
            <person name="Spang A."/>
            <person name="Saw J.H."/>
            <person name="Jorgensen S.L."/>
            <person name="Zaremba-Niedzwiedzka K."/>
            <person name="Martijn J."/>
            <person name="Lind A.E."/>
            <person name="van Eijk R."/>
            <person name="Schleper C."/>
            <person name="Guy L."/>
            <person name="Ettema T.J."/>
        </authorList>
    </citation>
    <scope>NUCLEOTIDE SEQUENCE</scope>
</reference>
<organism evidence="10">
    <name type="scientific">marine sediment metagenome</name>
    <dbReference type="NCBI Taxonomy" id="412755"/>
    <lineage>
        <taxon>unclassified sequences</taxon>
        <taxon>metagenomes</taxon>
        <taxon>ecological metagenomes</taxon>
    </lineage>
</organism>
<keyword evidence="6 7" id="KW-0472">Membrane</keyword>
<sequence>METATGSIVAYWLMNILYAALIVFVGRIVVKWLIKLARKLMVRANIDPILINFFSMIANAILLLFVLIAALDQLGVDTTSMIAVLGAAGLAIGLALKDSLQNFAAGVMLIMFRPFKIGDFVEAGGAMGVIENISIFNTIMKTGDNREVIVPNGMIYGDTI</sequence>
<feature type="transmembrane region" description="Helical" evidence="7">
    <location>
        <begin position="50"/>
        <end position="71"/>
    </location>
</feature>
<evidence type="ECO:0008006" key="11">
    <source>
        <dbReference type="Google" id="ProtNLM"/>
    </source>
</evidence>
<evidence type="ECO:0000256" key="6">
    <source>
        <dbReference type="ARBA" id="ARBA00023136"/>
    </source>
</evidence>
<dbReference type="EMBL" id="LAZR01007417">
    <property type="protein sequence ID" value="KKM85404.1"/>
    <property type="molecule type" value="Genomic_DNA"/>
</dbReference>
<name>A0A0F9KSY6_9ZZZZ</name>
<feature type="non-terminal residue" evidence="10">
    <location>
        <position position="160"/>
    </location>
</feature>
<protein>
    <recommendedName>
        <fullName evidence="11">Mechanosensitive ion channel</fullName>
    </recommendedName>
</protein>
<dbReference type="InterPro" id="IPR023408">
    <property type="entry name" value="MscS_beta-dom_sf"/>
</dbReference>
<dbReference type="Pfam" id="PF05552">
    <property type="entry name" value="MS_channel_1st_1"/>
    <property type="match status" value="1"/>
</dbReference>
<dbReference type="InterPro" id="IPR006685">
    <property type="entry name" value="MscS_channel_2nd"/>
</dbReference>
<dbReference type="Gene3D" id="1.10.287.1260">
    <property type="match status" value="1"/>
</dbReference>
<comment type="similarity">
    <text evidence="2">Belongs to the MscS (TC 1.A.23) family.</text>
</comment>
<keyword evidence="5 7" id="KW-1133">Transmembrane helix</keyword>
<dbReference type="InterPro" id="IPR045275">
    <property type="entry name" value="MscS_archaea/bacteria_type"/>
</dbReference>
<dbReference type="SUPFAM" id="SSF82861">
    <property type="entry name" value="Mechanosensitive channel protein MscS (YggB), transmembrane region"/>
    <property type="match status" value="1"/>
</dbReference>
<evidence type="ECO:0000256" key="3">
    <source>
        <dbReference type="ARBA" id="ARBA00022475"/>
    </source>
</evidence>
<proteinExistence type="inferred from homology"/>
<dbReference type="PANTHER" id="PTHR30221:SF1">
    <property type="entry name" value="SMALL-CONDUCTANCE MECHANOSENSITIVE CHANNEL"/>
    <property type="match status" value="1"/>
</dbReference>
<evidence type="ECO:0000256" key="1">
    <source>
        <dbReference type="ARBA" id="ARBA00004651"/>
    </source>
</evidence>
<evidence type="ECO:0000256" key="5">
    <source>
        <dbReference type="ARBA" id="ARBA00022989"/>
    </source>
</evidence>
<accession>A0A0F9KSY6</accession>
<keyword evidence="3" id="KW-1003">Cell membrane</keyword>
<evidence type="ECO:0000256" key="2">
    <source>
        <dbReference type="ARBA" id="ARBA00008017"/>
    </source>
</evidence>
<gene>
    <name evidence="10" type="ORF">LCGC14_1289430</name>
</gene>
<comment type="caution">
    <text evidence="10">The sequence shown here is derived from an EMBL/GenBank/DDBJ whole genome shotgun (WGS) entry which is preliminary data.</text>
</comment>
<dbReference type="Pfam" id="PF00924">
    <property type="entry name" value="MS_channel_2nd"/>
    <property type="match status" value="1"/>
</dbReference>
<feature type="domain" description="Mechanosensitive ion channel MscS" evidence="8">
    <location>
        <begin position="98"/>
        <end position="158"/>
    </location>
</feature>
<dbReference type="InterPro" id="IPR008910">
    <property type="entry name" value="MSC_TM_helix"/>
</dbReference>
<dbReference type="InterPro" id="IPR049142">
    <property type="entry name" value="MS_channel_1st"/>
</dbReference>
<dbReference type="Gene3D" id="2.30.30.60">
    <property type="match status" value="1"/>
</dbReference>
<feature type="transmembrane region" description="Helical" evidence="7">
    <location>
        <begin position="12"/>
        <end position="30"/>
    </location>
</feature>
<evidence type="ECO:0000256" key="7">
    <source>
        <dbReference type="SAM" id="Phobius"/>
    </source>
</evidence>